<sequence length="304" mass="34026">MKLANINPSENLSDKLFLEDENINELMKIMDDSGLPFPDDADKCRALYDFYAKERESFIDPNDRFHRISQFLGIEKLASDEPVHNNSGRDGNVEDNNVYPNGEKPPAEIPSPQSSLRNQNSIEDDVELDKTIRPNRETTLKVGENDEAPDAEGDQIPGTIDPLVFDPRSCTGFKPVILHGSTYHPGVPMKAYDRFLPSESQLNKTFDQKKKERPVPLPRRTRPKSFEIESIISTDLKIDGSSENLSLSPPNEFQPGAHSSPIPDIEANPAAVIPPVQPPATRRQRFTGAAAEEKIRLRQAESKD</sequence>
<evidence type="ECO:0000313" key="2">
    <source>
        <dbReference type="WBParaSite" id="PS1159_v2.g17391.t1"/>
    </source>
</evidence>
<dbReference type="Proteomes" id="UP000887580">
    <property type="component" value="Unplaced"/>
</dbReference>
<organism evidence="1 2">
    <name type="scientific">Panagrolaimus sp. PS1159</name>
    <dbReference type="NCBI Taxonomy" id="55785"/>
    <lineage>
        <taxon>Eukaryota</taxon>
        <taxon>Metazoa</taxon>
        <taxon>Ecdysozoa</taxon>
        <taxon>Nematoda</taxon>
        <taxon>Chromadorea</taxon>
        <taxon>Rhabditida</taxon>
        <taxon>Tylenchina</taxon>
        <taxon>Panagrolaimomorpha</taxon>
        <taxon>Panagrolaimoidea</taxon>
        <taxon>Panagrolaimidae</taxon>
        <taxon>Panagrolaimus</taxon>
    </lineage>
</organism>
<accession>A0AC35FGX3</accession>
<name>A0AC35FGX3_9BILA</name>
<evidence type="ECO:0000313" key="1">
    <source>
        <dbReference type="Proteomes" id="UP000887580"/>
    </source>
</evidence>
<reference evidence="2" key="1">
    <citation type="submission" date="2022-11" db="UniProtKB">
        <authorList>
            <consortium name="WormBaseParasite"/>
        </authorList>
    </citation>
    <scope>IDENTIFICATION</scope>
</reference>
<dbReference type="WBParaSite" id="PS1159_v2.g17391.t1">
    <property type="protein sequence ID" value="PS1159_v2.g17391.t1"/>
    <property type="gene ID" value="PS1159_v2.g17391"/>
</dbReference>
<proteinExistence type="predicted"/>
<protein>
    <submittedName>
        <fullName evidence="2">Uncharacterized protein</fullName>
    </submittedName>
</protein>